<dbReference type="AlphaFoldDB" id="F6BD49"/>
<keyword evidence="3 6" id="KW-0479">Metal-binding</keyword>
<dbReference type="EC" id="2.7.7.6" evidence="6"/>
<comment type="subcellular location">
    <subcellularLocation>
        <location evidence="6">Cytoplasm</location>
    </subcellularLocation>
</comment>
<keyword evidence="6" id="KW-0963">Cytoplasm</keyword>
<comment type="similarity">
    <text evidence="6">Belongs to the archaeal Rpo10/eukaryotic RPB10 RNA polymerase subunit family.</text>
</comment>
<proteinExistence type="inferred from homology"/>
<evidence type="ECO:0000256" key="2">
    <source>
        <dbReference type="ARBA" id="ARBA00022695"/>
    </source>
</evidence>
<dbReference type="HAMAP" id="MF_00250">
    <property type="entry name" value="RNApol_arch_Rpo10"/>
    <property type="match status" value="1"/>
</dbReference>
<gene>
    <name evidence="6" type="primary">rpo10</name>
    <name evidence="6" type="synonym">rpoN</name>
    <name evidence="7" type="ordered locus">Metig_0866</name>
</gene>
<dbReference type="InterPro" id="IPR000268">
    <property type="entry name" value="RPABC5/Rpb10"/>
</dbReference>
<keyword evidence="5 6" id="KW-0804">Transcription</keyword>
<evidence type="ECO:0000256" key="1">
    <source>
        <dbReference type="ARBA" id="ARBA00022478"/>
    </source>
</evidence>
<accession>F6BD49</accession>
<evidence type="ECO:0000256" key="5">
    <source>
        <dbReference type="ARBA" id="ARBA00023163"/>
    </source>
</evidence>
<keyword evidence="8" id="KW-1185">Reference proteome</keyword>
<dbReference type="PANTHER" id="PTHR23431:SF3">
    <property type="entry name" value="DNA-DIRECTED RNA POLYMERASES I, II, AND III SUBUNIT RPABC5"/>
    <property type="match status" value="1"/>
</dbReference>
<dbReference type="PROSITE" id="PS01112">
    <property type="entry name" value="RNA_POL_N_8KD"/>
    <property type="match status" value="1"/>
</dbReference>
<dbReference type="KEGG" id="mig:Metig_0866"/>
<dbReference type="GO" id="GO:0003899">
    <property type="term" value="F:DNA-directed RNA polymerase activity"/>
    <property type="evidence" value="ECO:0007669"/>
    <property type="project" value="UniProtKB-UniRule"/>
</dbReference>
<dbReference type="GO" id="GO:0000428">
    <property type="term" value="C:DNA-directed RNA polymerase complex"/>
    <property type="evidence" value="ECO:0007669"/>
    <property type="project" value="UniProtKB-KW"/>
</dbReference>
<dbReference type="GO" id="GO:0003677">
    <property type="term" value="F:DNA binding"/>
    <property type="evidence" value="ECO:0007669"/>
    <property type="project" value="InterPro"/>
</dbReference>
<dbReference type="Proteomes" id="UP000009227">
    <property type="component" value="Chromosome"/>
</dbReference>
<reference evidence="7 8" key="1">
    <citation type="submission" date="2011-05" db="EMBL/GenBank/DDBJ databases">
        <title>Complete sequence of Methanotorris igneus Kol 5.</title>
        <authorList>
            <consortium name="US DOE Joint Genome Institute"/>
            <person name="Lucas S."/>
            <person name="Han J."/>
            <person name="Lapidus A."/>
            <person name="Cheng J.-F."/>
            <person name="Goodwin L."/>
            <person name="Pitluck S."/>
            <person name="Peters L."/>
            <person name="Mikhailova N."/>
            <person name="Chertkov O."/>
            <person name="Han C."/>
            <person name="Tapia R."/>
            <person name="Land M."/>
            <person name="Hauser L."/>
            <person name="Kyrpides N."/>
            <person name="Ivanova N."/>
            <person name="Pagani I."/>
            <person name="Sieprawska-Lupa M."/>
            <person name="Whitman W."/>
            <person name="Woyke T."/>
        </authorList>
    </citation>
    <scope>NUCLEOTIDE SEQUENCE [LARGE SCALE GENOMIC DNA]</scope>
    <source>
        <strain evidence="8">DSM 5666 / JCM 11834 / Kol 5</strain>
    </source>
</reference>
<name>F6BD49_METIK</name>
<dbReference type="GO" id="GO:0008270">
    <property type="term" value="F:zinc ion binding"/>
    <property type="evidence" value="ECO:0007669"/>
    <property type="project" value="UniProtKB-UniRule"/>
</dbReference>
<evidence type="ECO:0000256" key="6">
    <source>
        <dbReference type="HAMAP-Rule" id="MF_00250"/>
    </source>
</evidence>
<protein>
    <recommendedName>
        <fullName evidence="6">DNA-directed RNA polymerase subunit Rpo10</fullName>
        <ecNumber evidence="6">2.7.7.6</ecNumber>
    </recommendedName>
    <alternativeName>
        <fullName evidence="6">DNA-directed RNA polymerase subunit N</fullName>
    </alternativeName>
</protein>
<feature type="binding site" evidence="6">
    <location>
        <position position="9"/>
    </location>
    <ligand>
        <name>Zn(2+)</name>
        <dbReference type="ChEBI" id="CHEBI:29105"/>
    </ligand>
</feature>
<dbReference type="STRING" id="880724.Metig_0866"/>
<evidence type="ECO:0000256" key="4">
    <source>
        <dbReference type="ARBA" id="ARBA00022833"/>
    </source>
</evidence>
<dbReference type="PIRSF" id="PIRSF005653">
    <property type="entry name" value="RNA_pol_N/8_sub"/>
    <property type="match status" value="1"/>
</dbReference>
<comment type="catalytic activity">
    <reaction evidence="6">
        <text>RNA(n) + a ribonucleoside 5'-triphosphate = RNA(n+1) + diphosphate</text>
        <dbReference type="Rhea" id="RHEA:21248"/>
        <dbReference type="Rhea" id="RHEA-COMP:14527"/>
        <dbReference type="Rhea" id="RHEA-COMP:17342"/>
        <dbReference type="ChEBI" id="CHEBI:33019"/>
        <dbReference type="ChEBI" id="CHEBI:61557"/>
        <dbReference type="ChEBI" id="CHEBI:140395"/>
        <dbReference type="EC" id="2.7.7.6"/>
    </reaction>
</comment>
<dbReference type="SUPFAM" id="SSF46924">
    <property type="entry name" value="RNA polymerase subunit RPB10"/>
    <property type="match status" value="1"/>
</dbReference>
<keyword evidence="2 6" id="KW-0548">Nucleotidyltransferase</keyword>
<dbReference type="HOGENOM" id="CLU_143122_2_1_2"/>
<comment type="subunit">
    <text evidence="6">Part of the RNA polymerase complex.</text>
</comment>
<dbReference type="GO" id="GO:0006351">
    <property type="term" value="P:DNA-templated transcription"/>
    <property type="evidence" value="ECO:0007669"/>
    <property type="project" value="UniProtKB-UniRule"/>
</dbReference>
<dbReference type="InterPro" id="IPR020789">
    <property type="entry name" value="RNA_pol_suN_Zn-BS"/>
</dbReference>
<dbReference type="PANTHER" id="PTHR23431">
    <property type="entry name" value="DNA-DIRECTED RNA POLYMERASES I, II, AND III SUBUNIT RPABC5 FAMILY MEMBER"/>
    <property type="match status" value="1"/>
</dbReference>
<feature type="binding site" evidence="6">
    <location>
        <position position="46"/>
    </location>
    <ligand>
        <name>Zn(2+)</name>
        <dbReference type="ChEBI" id="CHEBI:29105"/>
    </ligand>
</feature>
<organism evidence="8">
    <name type="scientific">Methanotorris igneus (strain DSM 5666 / JCM 11834 / Kol 5)</name>
    <dbReference type="NCBI Taxonomy" id="880724"/>
    <lineage>
        <taxon>Archaea</taxon>
        <taxon>Methanobacteriati</taxon>
        <taxon>Methanobacteriota</taxon>
        <taxon>Methanomada group</taxon>
        <taxon>Methanococci</taxon>
        <taxon>Methanococcales</taxon>
        <taxon>Methanocaldococcaceae</taxon>
        <taxon>Methanotorris</taxon>
    </lineage>
</organism>
<feature type="binding site" evidence="6">
    <location>
        <position position="12"/>
    </location>
    <ligand>
        <name>Zn(2+)</name>
        <dbReference type="ChEBI" id="CHEBI:29105"/>
    </ligand>
</feature>
<evidence type="ECO:0000256" key="3">
    <source>
        <dbReference type="ARBA" id="ARBA00022723"/>
    </source>
</evidence>
<dbReference type="RefSeq" id="WP_013799012.1">
    <property type="nucleotide sequence ID" value="NC_015562.1"/>
</dbReference>
<keyword evidence="4 6" id="KW-0862">Zinc</keyword>
<dbReference type="GeneID" id="10643709"/>
<evidence type="ECO:0000313" key="8">
    <source>
        <dbReference type="Proteomes" id="UP000009227"/>
    </source>
</evidence>
<comment type="cofactor">
    <cofactor evidence="6">
        <name>Zn(2+)</name>
        <dbReference type="ChEBI" id="CHEBI:29105"/>
    </cofactor>
    <text evidence="6">Binds 1 zinc ion.</text>
</comment>
<dbReference type="EMBL" id="CP002737">
    <property type="protein sequence ID" value="AEF96410.1"/>
    <property type="molecule type" value="Genomic_DNA"/>
</dbReference>
<dbReference type="NCBIfam" id="NF003089">
    <property type="entry name" value="PRK04016.1"/>
    <property type="match status" value="1"/>
</dbReference>
<dbReference type="Pfam" id="PF01194">
    <property type="entry name" value="RNA_pol_N"/>
    <property type="match status" value="1"/>
</dbReference>
<evidence type="ECO:0000313" key="7">
    <source>
        <dbReference type="EMBL" id="AEF96410.1"/>
    </source>
</evidence>
<keyword evidence="1 6" id="KW-0240">DNA-directed RNA polymerase</keyword>
<sequence length="74" mass="8707">MNVIFPVRCFSCGNVIAEVYEEYVQRILNGESPKDVLDDLGIKKYCCRRMFISHRIDEKGRELIDDIMEHDNLL</sequence>
<keyword evidence="6" id="KW-0808">Transferase</keyword>
<feature type="binding site" evidence="6">
    <location>
        <position position="47"/>
    </location>
    <ligand>
        <name>Zn(2+)</name>
        <dbReference type="ChEBI" id="CHEBI:29105"/>
    </ligand>
</feature>
<dbReference type="InterPro" id="IPR023580">
    <property type="entry name" value="RNA_pol_su_RPB10"/>
</dbReference>
<dbReference type="GO" id="GO:0005737">
    <property type="term" value="C:cytoplasm"/>
    <property type="evidence" value="ECO:0007669"/>
    <property type="project" value="UniProtKB-SubCell"/>
</dbReference>
<comment type="function">
    <text evidence="6">DNA-dependent RNA polymerase (RNAP) catalyzes the transcription of DNA into RNA using the four ribonucleoside triphosphates as substrates.</text>
</comment>
<dbReference type="Gene3D" id="1.10.10.60">
    <property type="entry name" value="Homeodomain-like"/>
    <property type="match status" value="1"/>
</dbReference>